<gene>
    <name evidence="2" type="ORF">OH76DRAFT_161403</name>
</gene>
<proteinExistence type="predicted"/>
<feature type="region of interest" description="Disordered" evidence="1">
    <location>
        <begin position="1"/>
        <end position="76"/>
    </location>
</feature>
<sequence length="76" mass="8542">MRDNRPTSNADYGTRPAGKESKLWKRDQPTRNSSYVTRPADKEAKLWDTTGRQGKQATGRRRLSRGTEELLPAPAG</sequence>
<accession>A0A371DIX1</accession>
<name>A0A371DIX1_9APHY</name>
<protein>
    <submittedName>
        <fullName evidence="2">Uncharacterized protein</fullName>
    </submittedName>
</protein>
<organism evidence="2 3">
    <name type="scientific">Lentinus brumalis</name>
    <dbReference type="NCBI Taxonomy" id="2498619"/>
    <lineage>
        <taxon>Eukaryota</taxon>
        <taxon>Fungi</taxon>
        <taxon>Dikarya</taxon>
        <taxon>Basidiomycota</taxon>
        <taxon>Agaricomycotina</taxon>
        <taxon>Agaricomycetes</taxon>
        <taxon>Polyporales</taxon>
        <taxon>Polyporaceae</taxon>
        <taxon>Lentinus</taxon>
    </lineage>
</organism>
<evidence type="ECO:0000313" key="3">
    <source>
        <dbReference type="Proteomes" id="UP000256964"/>
    </source>
</evidence>
<keyword evidence="3" id="KW-1185">Reference proteome</keyword>
<feature type="compositionally biased region" description="Basic and acidic residues" evidence="1">
    <location>
        <begin position="17"/>
        <end position="29"/>
    </location>
</feature>
<evidence type="ECO:0000313" key="2">
    <source>
        <dbReference type="EMBL" id="RDX52481.1"/>
    </source>
</evidence>
<evidence type="ECO:0000256" key="1">
    <source>
        <dbReference type="SAM" id="MobiDB-lite"/>
    </source>
</evidence>
<dbReference type="Proteomes" id="UP000256964">
    <property type="component" value="Unassembled WGS sequence"/>
</dbReference>
<feature type="compositionally biased region" description="Polar residues" evidence="1">
    <location>
        <begin position="1"/>
        <end position="11"/>
    </location>
</feature>
<dbReference type="AlphaFoldDB" id="A0A371DIX1"/>
<reference evidence="2 3" key="1">
    <citation type="journal article" date="2018" name="Biotechnol. Biofuels">
        <title>Integrative visual omics of the white-rot fungus Polyporus brumalis exposes the biotechnological potential of its oxidative enzymes for delignifying raw plant biomass.</title>
        <authorList>
            <person name="Miyauchi S."/>
            <person name="Rancon A."/>
            <person name="Drula E."/>
            <person name="Hage H."/>
            <person name="Chaduli D."/>
            <person name="Favel A."/>
            <person name="Grisel S."/>
            <person name="Henrissat B."/>
            <person name="Herpoel-Gimbert I."/>
            <person name="Ruiz-Duenas F.J."/>
            <person name="Chevret D."/>
            <person name="Hainaut M."/>
            <person name="Lin J."/>
            <person name="Wang M."/>
            <person name="Pangilinan J."/>
            <person name="Lipzen A."/>
            <person name="Lesage-Meessen L."/>
            <person name="Navarro D."/>
            <person name="Riley R."/>
            <person name="Grigoriev I.V."/>
            <person name="Zhou S."/>
            <person name="Raouche S."/>
            <person name="Rosso M.N."/>
        </authorList>
    </citation>
    <scope>NUCLEOTIDE SEQUENCE [LARGE SCALE GENOMIC DNA]</scope>
    <source>
        <strain evidence="2 3">BRFM 1820</strain>
    </source>
</reference>
<dbReference type="EMBL" id="KZ857390">
    <property type="protein sequence ID" value="RDX52481.1"/>
    <property type="molecule type" value="Genomic_DNA"/>
</dbReference>